<dbReference type="EMBL" id="JAAGBB010000023">
    <property type="protein sequence ID" value="MBR0666450.1"/>
    <property type="molecule type" value="Genomic_DNA"/>
</dbReference>
<dbReference type="SUPFAM" id="SSF51735">
    <property type="entry name" value="NAD(P)-binding Rossmann-fold domains"/>
    <property type="match status" value="1"/>
</dbReference>
<dbReference type="PANTHER" id="PTHR38015">
    <property type="entry name" value="BLR6086 PROTEIN"/>
    <property type="match status" value="1"/>
</dbReference>
<protein>
    <submittedName>
        <fullName evidence="3">NAD(P)-binding domain-containing protein</fullName>
    </submittedName>
</protein>
<comment type="caution">
    <text evidence="3">The sequence shown here is derived from an EMBL/GenBank/DDBJ whole genome shotgun (WGS) entry which is preliminary data.</text>
</comment>
<dbReference type="Gene3D" id="3.40.50.720">
    <property type="entry name" value="NAD(P)-binding Rossmann-like Domain"/>
    <property type="match status" value="1"/>
</dbReference>
<feature type="domain" description="Pyrroline-5-carboxylate reductase catalytic N-terminal" evidence="2">
    <location>
        <begin position="2"/>
        <end position="88"/>
    </location>
</feature>
<organism evidence="3 4">
    <name type="scientific">Plastoroseomonas hellenica</name>
    <dbReference type="NCBI Taxonomy" id="2687306"/>
    <lineage>
        <taxon>Bacteria</taxon>
        <taxon>Pseudomonadati</taxon>
        <taxon>Pseudomonadota</taxon>
        <taxon>Alphaproteobacteria</taxon>
        <taxon>Acetobacterales</taxon>
        <taxon>Acetobacteraceae</taxon>
        <taxon>Plastoroseomonas</taxon>
    </lineage>
</organism>
<accession>A0ABS5F2U6</accession>
<dbReference type="Pfam" id="PF02317">
    <property type="entry name" value="Octopine_DH"/>
    <property type="match status" value="1"/>
</dbReference>
<evidence type="ECO:0000259" key="2">
    <source>
        <dbReference type="Pfam" id="PF03807"/>
    </source>
</evidence>
<dbReference type="InterPro" id="IPR003421">
    <property type="entry name" value="Opine_DH"/>
</dbReference>
<feature type="domain" description="Opine dehydrogenase" evidence="1">
    <location>
        <begin position="175"/>
        <end position="316"/>
    </location>
</feature>
<gene>
    <name evidence="3" type="ORF">GXW71_18970</name>
</gene>
<proteinExistence type="predicted"/>
<dbReference type="InterPro" id="IPR008927">
    <property type="entry name" value="6-PGluconate_DH-like_C_sf"/>
</dbReference>
<name>A0ABS5F2U6_9PROT</name>
<dbReference type="InterPro" id="IPR028939">
    <property type="entry name" value="P5C_Rdtase_cat_N"/>
</dbReference>
<evidence type="ECO:0000259" key="1">
    <source>
        <dbReference type="Pfam" id="PF02317"/>
    </source>
</evidence>
<dbReference type="InterPro" id="IPR051729">
    <property type="entry name" value="Opine/Lysopine_DH"/>
</dbReference>
<dbReference type="Proteomes" id="UP001196870">
    <property type="component" value="Unassembled WGS sequence"/>
</dbReference>
<evidence type="ECO:0000313" key="3">
    <source>
        <dbReference type="EMBL" id="MBR0666450.1"/>
    </source>
</evidence>
<dbReference type="SUPFAM" id="SSF48179">
    <property type="entry name" value="6-phosphogluconate dehydrogenase C-terminal domain-like"/>
    <property type="match status" value="1"/>
</dbReference>
<dbReference type="Gene3D" id="1.10.1040.10">
    <property type="entry name" value="N-(1-d-carboxylethyl)-l-norvaline Dehydrogenase, domain 2"/>
    <property type="match status" value="1"/>
</dbReference>
<dbReference type="PANTHER" id="PTHR38015:SF1">
    <property type="entry name" value="OPINE DEHYDROGENASE DOMAIN-CONTAINING PROTEIN"/>
    <property type="match status" value="1"/>
</dbReference>
<dbReference type="RefSeq" id="WP_211854122.1">
    <property type="nucleotide sequence ID" value="NZ_JAAGBB010000023.1"/>
</dbReference>
<reference evidence="4" key="1">
    <citation type="journal article" date="2021" name="Syst. Appl. Microbiol.">
        <title>Roseomonas hellenica sp. nov., isolated from roots of wild-growing Alkanna tinctoria.</title>
        <authorList>
            <person name="Rat A."/>
            <person name="Naranjo H.D."/>
            <person name="Lebbe L."/>
            <person name="Cnockaert M."/>
            <person name="Krigas N."/>
            <person name="Grigoriadou K."/>
            <person name="Maloupa E."/>
            <person name="Willems A."/>
        </authorList>
    </citation>
    <scope>NUCLEOTIDE SEQUENCE [LARGE SCALE GENOMIC DNA]</scope>
    <source>
        <strain evidence="4">LMG 31523</strain>
    </source>
</reference>
<sequence length="346" mass="35358">MQVAVLGSGPVGRATAGVLAGQGHAVRLVRPRGAAPERALPLRFQGALEASIVIPFAEGMDAIGDAEAVVLAIPATAYGDVLPALVRLARPGTSIVFGGALSLAPLWLARRVAAGVPVIAWGTTLATASLLDGDAVRVGTIRARFDIAPLPPADPAAALALCGALFGDRFDLAAGGVLASALSNVNPIAHAVQVMGNLSRIDRQEAWPLFGCFTESVAAICTALDAERMAIAAAFGVPVRSIETHYHLSYHVPLGPLAVTVAAMEARGLGPNGPTTLRHRYVEEDMPFGLAFLEALGRAADVATPALSGALTLLGAAVRQDLRAPNWLVGALGLDRADPAALGIQG</sequence>
<dbReference type="InterPro" id="IPR036291">
    <property type="entry name" value="NAD(P)-bd_dom_sf"/>
</dbReference>
<dbReference type="InterPro" id="IPR013328">
    <property type="entry name" value="6PGD_dom2"/>
</dbReference>
<evidence type="ECO:0000313" key="4">
    <source>
        <dbReference type="Proteomes" id="UP001196870"/>
    </source>
</evidence>
<dbReference type="Pfam" id="PF03807">
    <property type="entry name" value="F420_oxidored"/>
    <property type="match status" value="1"/>
</dbReference>
<keyword evidence="4" id="KW-1185">Reference proteome</keyword>